<evidence type="ECO:0000256" key="3">
    <source>
        <dbReference type="ARBA" id="ARBA00022833"/>
    </source>
</evidence>
<dbReference type="InterPro" id="IPR013083">
    <property type="entry name" value="Znf_RING/FYVE/PHD"/>
</dbReference>
<proteinExistence type="predicted"/>
<dbReference type="Pfam" id="PF21363">
    <property type="entry name" value="TRAF3_RING"/>
    <property type="match status" value="1"/>
</dbReference>
<evidence type="ECO:0000259" key="4">
    <source>
        <dbReference type="Pfam" id="PF21363"/>
    </source>
</evidence>
<dbReference type="Proteomes" id="UP000001593">
    <property type="component" value="Unassembled WGS sequence"/>
</dbReference>
<dbReference type="GO" id="GO:0033209">
    <property type="term" value="P:tumor necrosis factor-mediated signaling pathway"/>
    <property type="evidence" value="ECO:0000318"/>
    <property type="project" value="GO_Central"/>
</dbReference>
<dbReference type="PANTHER" id="PTHR10131:SF138">
    <property type="entry name" value="RE66324P"/>
    <property type="match status" value="1"/>
</dbReference>
<dbReference type="STRING" id="45351.A7SBN3"/>
<keyword evidence="6" id="KW-1185">Reference proteome</keyword>
<evidence type="ECO:0000313" key="6">
    <source>
        <dbReference type="Proteomes" id="UP000001593"/>
    </source>
</evidence>
<name>A7SBN3_NEMVE</name>
<dbReference type="Gene3D" id="3.30.40.10">
    <property type="entry name" value="Zinc/RING finger domain, C3HC4 (zinc finger)"/>
    <property type="match status" value="1"/>
</dbReference>
<dbReference type="eggNOG" id="KOG0297">
    <property type="taxonomic scope" value="Eukaryota"/>
</dbReference>
<dbReference type="GO" id="GO:0005164">
    <property type="term" value="F:tumor necrosis factor receptor binding"/>
    <property type="evidence" value="ECO:0000318"/>
    <property type="project" value="GO_Central"/>
</dbReference>
<reference evidence="5 6" key="1">
    <citation type="journal article" date="2007" name="Science">
        <title>Sea anemone genome reveals ancestral eumetazoan gene repertoire and genomic organization.</title>
        <authorList>
            <person name="Putnam N.H."/>
            <person name="Srivastava M."/>
            <person name="Hellsten U."/>
            <person name="Dirks B."/>
            <person name="Chapman J."/>
            <person name="Salamov A."/>
            <person name="Terry A."/>
            <person name="Shapiro H."/>
            <person name="Lindquist E."/>
            <person name="Kapitonov V.V."/>
            <person name="Jurka J."/>
            <person name="Genikhovich G."/>
            <person name="Grigoriev I.V."/>
            <person name="Lucas S.M."/>
            <person name="Steele R.E."/>
            <person name="Finnerty J.R."/>
            <person name="Technau U."/>
            <person name="Martindale M.Q."/>
            <person name="Rokhsar D.S."/>
        </authorList>
    </citation>
    <scope>NUCLEOTIDE SEQUENCE [LARGE SCALE GENOMIC DNA]</scope>
    <source>
        <strain evidence="6">CH2 X CH6</strain>
    </source>
</reference>
<organism evidence="5 6">
    <name type="scientific">Nematostella vectensis</name>
    <name type="common">Starlet sea anemone</name>
    <dbReference type="NCBI Taxonomy" id="45351"/>
    <lineage>
        <taxon>Eukaryota</taxon>
        <taxon>Metazoa</taxon>
        <taxon>Cnidaria</taxon>
        <taxon>Anthozoa</taxon>
        <taxon>Hexacorallia</taxon>
        <taxon>Actiniaria</taxon>
        <taxon>Edwardsiidae</taxon>
        <taxon>Nematostella</taxon>
    </lineage>
</organism>
<dbReference type="AlphaFoldDB" id="A7SBN3"/>
<dbReference type="SUPFAM" id="SSF49599">
    <property type="entry name" value="TRAF domain-like"/>
    <property type="match status" value="1"/>
</dbReference>
<dbReference type="SUPFAM" id="SSF57850">
    <property type="entry name" value="RING/U-box"/>
    <property type="match status" value="1"/>
</dbReference>
<dbReference type="GO" id="GO:0035591">
    <property type="term" value="F:signaling adaptor activity"/>
    <property type="evidence" value="ECO:0000318"/>
    <property type="project" value="GO_Central"/>
</dbReference>
<dbReference type="EMBL" id="DS469617">
    <property type="protein sequence ID" value="EDO38901.1"/>
    <property type="molecule type" value="Genomic_DNA"/>
</dbReference>
<evidence type="ECO:0000256" key="1">
    <source>
        <dbReference type="ARBA" id="ARBA00022723"/>
    </source>
</evidence>
<accession>A7SBN3</accession>
<dbReference type="InterPro" id="IPR017907">
    <property type="entry name" value="Znf_RING_CS"/>
</dbReference>
<dbReference type="GO" id="GO:0008270">
    <property type="term" value="F:zinc ion binding"/>
    <property type="evidence" value="ECO:0007669"/>
    <property type="project" value="UniProtKB-KW"/>
</dbReference>
<dbReference type="FunFam" id="3.30.40.10:FF:001799">
    <property type="entry name" value="Predicted protein"/>
    <property type="match status" value="1"/>
</dbReference>
<evidence type="ECO:0000313" key="5">
    <source>
        <dbReference type="EMBL" id="EDO38901.1"/>
    </source>
</evidence>
<sequence length="206" mass="23723">MTRYLQGDAQFELVKMVLQFDFAMVGYKYTDKDTIEASHRCSKCGFILKDAVQTDCGHRYCLSCISPLVSQGSTRCSAVCNSTVVKSKWFRDKIADREVLDLPVHCVNQHLGCPWEGELRHRQAHIENPCPFKRAVVRQARAELFHLFALFSQIFVCNFTYNNEKNDLLSNAKLPSKPLQEVYTISAKMTQRHFKSFILDIVFVML</sequence>
<evidence type="ECO:0000256" key="2">
    <source>
        <dbReference type="ARBA" id="ARBA00022771"/>
    </source>
</evidence>
<protein>
    <recommendedName>
        <fullName evidence="4">TNF receptor-associated factor 3/5 RING domain-containing protein</fullName>
    </recommendedName>
</protein>
<dbReference type="GO" id="GO:0043122">
    <property type="term" value="P:regulation of canonical NF-kappaB signal transduction"/>
    <property type="evidence" value="ECO:0000318"/>
    <property type="project" value="GO_Central"/>
</dbReference>
<dbReference type="HOGENOM" id="CLU_1333328_0_0_1"/>
<dbReference type="InParanoid" id="A7SBN3"/>
<dbReference type="PANTHER" id="PTHR10131">
    <property type="entry name" value="TNF RECEPTOR ASSOCIATED FACTOR"/>
    <property type="match status" value="1"/>
</dbReference>
<gene>
    <name evidence="5" type="ORF">NEMVEDRAFT_v1g209771</name>
</gene>
<keyword evidence="2" id="KW-0863">Zinc-finger</keyword>
<dbReference type="PROSITE" id="PS00518">
    <property type="entry name" value="ZF_RING_1"/>
    <property type="match status" value="1"/>
</dbReference>
<keyword evidence="1" id="KW-0479">Metal-binding</keyword>
<dbReference type="InterPro" id="IPR049440">
    <property type="entry name" value="TRAF3/5_RING"/>
</dbReference>
<dbReference type="PhylomeDB" id="A7SBN3"/>
<keyword evidence="3" id="KW-0862">Zinc</keyword>
<feature type="domain" description="TNF receptor-associated factor 3/5 RING" evidence="4">
    <location>
        <begin position="41"/>
        <end position="78"/>
    </location>
</feature>
<dbReference type="GO" id="GO:0005737">
    <property type="term" value="C:cytoplasm"/>
    <property type="evidence" value="ECO:0000318"/>
    <property type="project" value="GO_Central"/>
</dbReference>